<dbReference type="Pfam" id="PF01764">
    <property type="entry name" value="Lipase_3"/>
    <property type="match status" value="1"/>
</dbReference>
<dbReference type="AlphaFoldDB" id="A0A2N6VL35"/>
<dbReference type="Proteomes" id="UP000235598">
    <property type="component" value="Unassembled WGS sequence"/>
</dbReference>
<name>A0A2N6VL35_9MICO</name>
<dbReference type="InterPro" id="IPR029058">
    <property type="entry name" value="AB_hydrolase_fold"/>
</dbReference>
<reference evidence="3 4" key="1">
    <citation type="submission" date="2017-09" db="EMBL/GenBank/DDBJ databases">
        <title>Bacterial strain isolated from the female urinary microbiota.</title>
        <authorList>
            <person name="Thomas-White K."/>
            <person name="Kumar N."/>
            <person name="Forster S."/>
            <person name="Putonti C."/>
            <person name="Lawley T."/>
            <person name="Wolfe A.J."/>
        </authorList>
    </citation>
    <scope>NUCLEOTIDE SEQUENCE [LARGE SCALE GENOMIC DNA]</scope>
    <source>
        <strain evidence="3 4">UMB1301</strain>
    </source>
</reference>
<organism evidence="3 4">
    <name type="scientific">Brevibacterium paucivorans</name>
    <dbReference type="NCBI Taxonomy" id="170994"/>
    <lineage>
        <taxon>Bacteria</taxon>
        <taxon>Bacillati</taxon>
        <taxon>Actinomycetota</taxon>
        <taxon>Actinomycetes</taxon>
        <taxon>Micrococcales</taxon>
        <taxon>Brevibacteriaceae</taxon>
        <taxon>Brevibacterium</taxon>
    </lineage>
</organism>
<dbReference type="EMBL" id="PNHK01000004">
    <property type="protein sequence ID" value="PMD04836.1"/>
    <property type="molecule type" value="Genomic_DNA"/>
</dbReference>
<dbReference type="Gene3D" id="3.40.50.1820">
    <property type="entry name" value="alpha/beta hydrolase"/>
    <property type="match status" value="1"/>
</dbReference>
<proteinExistence type="predicted"/>
<dbReference type="RefSeq" id="WP_102239476.1">
    <property type="nucleotide sequence ID" value="NZ_PNHK01000004.1"/>
</dbReference>
<keyword evidence="1" id="KW-0175">Coiled coil</keyword>
<evidence type="ECO:0000259" key="2">
    <source>
        <dbReference type="Pfam" id="PF01764"/>
    </source>
</evidence>
<dbReference type="SUPFAM" id="SSF53474">
    <property type="entry name" value="alpha/beta-Hydrolases"/>
    <property type="match status" value="1"/>
</dbReference>
<accession>A0A2N6VL35</accession>
<comment type="caution">
    <text evidence="3">The sequence shown here is derived from an EMBL/GenBank/DDBJ whole genome shotgun (WGS) entry which is preliminary data.</text>
</comment>
<feature type="coiled-coil region" evidence="1">
    <location>
        <begin position="5"/>
        <end position="32"/>
    </location>
</feature>
<feature type="domain" description="Fungal lipase-type" evidence="2">
    <location>
        <begin position="323"/>
        <end position="407"/>
    </location>
</feature>
<evidence type="ECO:0000256" key="1">
    <source>
        <dbReference type="SAM" id="Coils"/>
    </source>
</evidence>
<sequence length="480" mass="51596">MSGGARGVSAHLDDMERKADELERLARELAHVGTRSLVSQGDPELGVSVIASAPTWFEVRKSMSEFTVFVGASATRLEATAIALRASVMAYRQAQSASERIIDDALTAVGNIAGHVARTALFMLTPFAAVAYVPVLALDLQMNVARRVVRAEGPDFVLTRAIGQSAFALAQRGIQNLTQQAFTHPEVSRPVIEYVIPGFVGGFLGLPPGVQNVFRTPHSSEQVTTMMVNTGYTVGVFDSSVTVTKVEQSLARQDHPTDLSELYARQRSVHSGRDNGRVRVDKVRGADGVERVVVYVPATTAWSVGSGNGTDMQTNLETIAGKDSAMRKVVRKALEDAGVDGSTEIMLVGYSQGGIVAMSLADDAEFASKYNVTTVVTVGSPVSDYRVPDSVEVLSIEHDHDLVPQLDGRKNPDQHNWTTVTTSPHLGTGQQAQDAHSGDVYAEAIAGIENDPDVQAFKRKRGEFFAGTVTESHQYEGTRP</sequence>
<protein>
    <recommendedName>
        <fullName evidence="2">Fungal lipase-type domain-containing protein</fullName>
    </recommendedName>
</protein>
<evidence type="ECO:0000313" key="3">
    <source>
        <dbReference type="EMBL" id="PMD04836.1"/>
    </source>
</evidence>
<dbReference type="GO" id="GO:0006629">
    <property type="term" value="P:lipid metabolic process"/>
    <property type="evidence" value="ECO:0007669"/>
    <property type="project" value="InterPro"/>
</dbReference>
<gene>
    <name evidence="3" type="ORF">CJ199_10775</name>
</gene>
<dbReference type="InterPro" id="IPR002921">
    <property type="entry name" value="Fungal_lipase-type"/>
</dbReference>
<evidence type="ECO:0000313" key="4">
    <source>
        <dbReference type="Proteomes" id="UP000235598"/>
    </source>
</evidence>
<dbReference type="OrthoDB" id="5095936at2"/>